<name>A0ABR3H818_LOXSC</name>
<dbReference type="EMBL" id="JBEUOH010000024">
    <property type="protein sequence ID" value="KAL0860933.1"/>
    <property type="molecule type" value="Genomic_DNA"/>
</dbReference>
<reference evidence="1 2" key="1">
    <citation type="submission" date="2024-06" db="EMBL/GenBank/DDBJ databases">
        <title>A chromosome-level genome assembly of beet webworm, Loxostege sticticalis.</title>
        <authorList>
            <person name="Zhang Y."/>
        </authorList>
    </citation>
    <scope>NUCLEOTIDE SEQUENCE [LARGE SCALE GENOMIC DNA]</scope>
    <source>
        <strain evidence="1">AQ026</strain>
        <tissue evidence="1">Whole body</tissue>
    </source>
</reference>
<dbReference type="PANTHER" id="PTHR47331:SF1">
    <property type="entry name" value="GAG-LIKE PROTEIN"/>
    <property type="match status" value="1"/>
</dbReference>
<dbReference type="InterPro" id="IPR036397">
    <property type="entry name" value="RNaseH_sf"/>
</dbReference>
<sequence length="198" mass="22217">MVTRAIHLELVTDLTSDGFLQAFKRFVARRGYCSDLWSDNGTNFTGAANELKRLFASEQNSMLSEVAEALATNGCNFHFIPSRAPNFGGLWEAGVKSVKYHLSRVIGQSTLTFEELSTVLAQVEACLNSRPLSVITCNDDENITVLTPGHFLVGEPLVVPPDRNFENSNLSSLRRWQYTQRMLQDFFDHCRHSGRNSI</sequence>
<evidence type="ECO:0008006" key="3">
    <source>
        <dbReference type="Google" id="ProtNLM"/>
    </source>
</evidence>
<evidence type="ECO:0000313" key="2">
    <source>
        <dbReference type="Proteomes" id="UP001549920"/>
    </source>
</evidence>
<evidence type="ECO:0000313" key="1">
    <source>
        <dbReference type="EMBL" id="KAL0860933.1"/>
    </source>
</evidence>
<proteinExistence type="predicted"/>
<dbReference type="InterPro" id="IPR012337">
    <property type="entry name" value="RNaseH-like_sf"/>
</dbReference>
<comment type="caution">
    <text evidence="1">The sequence shown here is derived from an EMBL/GenBank/DDBJ whole genome shotgun (WGS) entry which is preliminary data.</text>
</comment>
<accession>A0ABR3H818</accession>
<protein>
    <recommendedName>
        <fullName evidence="3">Integrase catalytic domain-containing protein</fullName>
    </recommendedName>
</protein>
<organism evidence="1 2">
    <name type="scientific">Loxostege sticticalis</name>
    <name type="common">Beet webworm moth</name>
    <dbReference type="NCBI Taxonomy" id="481309"/>
    <lineage>
        <taxon>Eukaryota</taxon>
        <taxon>Metazoa</taxon>
        <taxon>Ecdysozoa</taxon>
        <taxon>Arthropoda</taxon>
        <taxon>Hexapoda</taxon>
        <taxon>Insecta</taxon>
        <taxon>Pterygota</taxon>
        <taxon>Neoptera</taxon>
        <taxon>Endopterygota</taxon>
        <taxon>Lepidoptera</taxon>
        <taxon>Glossata</taxon>
        <taxon>Ditrysia</taxon>
        <taxon>Pyraloidea</taxon>
        <taxon>Crambidae</taxon>
        <taxon>Pyraustinae</taxon>
        <taxon>Loxostege</taxon>
    </lineage>
</organism>
<dbReference type="Gene3D" id="3.30.420.10">
    <property type="entry name" value="Ribonuclease H-like superfamily/Ribonuclease H"/>
    <property type="match status" value="1"/>
</dbReference>
<dbReference type="SUPFAM" id="SSF53098">
    <property type="entry name" value="Ribonuclease H-like"/>
    <property type="match status" value="1"/>
</dbReference>
<gene>
    <name evidence="1" type="ORF">ABMA27_009465</name>
</gene>
<dbReference type="Proteomes" id="UP001549920">
    <property type="component" value="Unassembled WGS sequence"/>
</dbReference>
<dbReference type="PANTHER" id="PTHR47331">
    <property type="entry name" value="PHD-TYPE DOMAIN-CONTAINING PROTEIN"/>
    <property type="match status" value="1"/>
</dbReference>
<keyword evidence="2" id="KW-1185">Reference proteome</keyword>